<evidence type="ECO:0000256" key="3">
    <source>
        <dbReference type="ARBA" id="ARBA00023125"/>
    </source>
</evidence>
<dbReference type="Proteomes" id="UP000741013">
    <property type="component" value="Unassembled WGS sequence"/>
</dbReference>
<comment type="caution">
    <text evidence="6">The sequence shown here is derived from an EMBL/GenBank/DDBJ whole genome shotgun (WGS) entry which is preliminary data.</text>
</comment>
<keyword evidence="3" id="KW-0238">DNA-binding</keyword>
<dbReference type="Gene3D" id="1.10.150.130">
    <property type="match status" value="1"/>
</dbReference>
<dbReference type="PANTHER" id="PTHR30629">
    <property type="entry name" value="PROPHAGE INTEGRASE"/>
    <property type="match status" value="1"/>
</dbReference>
<dbReference type="InterPro" id="IPR010998">
    <property type="entry name" value="Integrase_recombinase_N"/>
</dbReference>
<dbReference type="PROSITE" id="PS51898">
    <property type="entry name" value="TYR_RECOMBINASE"/>
    <property type="match status" value="1"/>
</dbReference>
<dbReference type="EMBL" id="JAGGMS010000001">
    <property type="protein sequence ID" value="MBP2185516.1"/>
    <property type="molecule type" value="Genomic_DNA"/>
</dbReference>
<feature type="domain" description="Tyr recombinase" evidence="5">
    <location>
        <begin position="86"/>
        <end position="280"/>
    </location>
</feature>
<evidence type="ECO:0000259" key="5">
    <source>
        <dbReference type="PROSITE" id="PS51898"/>
    </source>
</evidence>
<dbReference type="SUPFAM" id="SSF56349">
    <property type="entry name" value="DNA breaking-rejoining enzymes"/>
    <property type="match status" value="1"/>
</dbReference>
<dbReference type="InterPro" id="IPR050808">
    <property type="entry name" value="Phage_Integrase"/>
</dbReference>
<name>A0ABS4Q3Y0_9PSEU</name>
<dbReference type="InterPro" id="IPR011010">
    <property type="entry name" value="DNA_brk_join_enz"/>
</dbReference>
<keyword evidence="4" id="KW-0233">DNA recombination</keyword>
<keyword evidence="7" id="KW-1185">Reference proteome</keyword>
<dbReference type="InterPro" id="IPR002104">
    <property type="entry name" value="Integrase_catalytic"/>
</dbReference>
<reference evidence="6 7" key="1">
    <citation type="submission" date="2021-03" db="EMBL/GenBank/DDBJ databases">
        <title>Sequencing the genomes of 1000 actinobacteria strains.</title>
        <authorList>
            <person name="Klenk H.-P."/>
        </authorList>
    </citation>
    <scope>NUCLEOTIDE SEQUENCE [LARGE SCALE GENOMIC DNA]</scope>
    <source>
        <strain evidence="6 7">DSM 45510</strain>
    </source>
</reference>
<accession>A0ABS4Q3Y0</accession>
<sequence>MGPGTSATYHSHLRNHILPRFGTTELGELSRMGIKGWAKSLRRNLSDRSVADVVGLLSMILGEAVDEGLIGANPCRKLRLNAGDQPERPFATAEEVNRITHRMTPANATLVTTAAYTGMRWGELAGLQWSRVDLDQAQVTITRTDGALHELGGRLELGPPKTPAAVRTIDLPPFLVGLLGEHQHHYPGRFVFTGADGGLYRRSNFRRRVWLPAVEGCRARGWTPIKPGMHFHDLRHTHKTWLIEDEIPEVLQHVRLGHKFHGIRGIYSHVTQLMIQRLLDLLQARWERTGSTACLTSSEN</sequence>
<proteinExistence type="inferred from homology"/>
<dbReference type="Gene3D" id="1.10.443.10">
    <property type="entry name" value="Intergrase catalytic core"/>
    <property type="match status" value="1"/>
</dbReference>
<dbReference type="PANTHER" id="PTHR30629:SF2">
    <property type="entry name" value="PROPHAGE INTEGRASE INTS-RELATED"/>
    <property type="match status" value="1"/>
</dbReference>
<protein>
    <submittedName>
        <fullName evidence="6">Integrase</fullName>
    </submittedName>
</protein>
<organism evidence="6 7">
    <name type="scientific">Amycolatopsis magusensis</name>
    <dbReference type="NCBI Taxonomy" id="882444"/>
    <lineage>
        <taxon>Bacteria</taxon>
        <taxon>Bacillati</taxon>
        <taxon>Actinomycetota</taxon>
        <taxon>Actinomycetes</taxon>
        <taxon>Pseudonocardiales</taxon>
        <taxon>Pseudonocardiaceae</taxon>
        <taxon>Amycolatopsis</taxon>
    </lineage>
</organism>
<dbReference type="InterPro" id="IPR013762">
    <property type="entry name" value="Integrase-like_cat_sf"/>
</dbReference>
<evidence type="ECO:0000313" key="6">
    <source>
        <dbReference type="EMBL" id="MBP2185516.1"/>
    </source>
</evidence>
<comment type="similarity">
    <text evidence="1">Belongs to the 'phage' integrase family.</text>
</comment>
<evidence type="ECO:0000313" key="7">
    <source>
        <dbReference type="Proteomes" id="UP000741013"/>
    </source>
</evidence>
<evidence type="ECO:0000256" key="1">
    <source>
        <dbReference type="ARBA" id="ARBA00008857"/>
    </source>
</evidence>
<keyword evidence="2" id="KW-0229">DNA integration</keyword>
<dbReference type="Pfam" id="PF00589">
    <property type="entry name" value="Phage_integrase"/>
    <property type="match status" value="1"/>
</dbReference>
<dbReference type="CDD" id="cd01189">
    <property type="entry name" value="INT_ICEBs1_C_like"/>
    <property type="match status" value="1"/>
</dbReference>
<evidence type="ECO:0000256" key="2">
    <source>
        <dbReference type="ARBA" id="ARBA00022908"/>
    </source>
</evidence>
<gene>
    <name evidence="6" type="ORF">JOM49_007042</name>
</gene>
<evidence type="ECO:0000256" key="4">
    <source>
        <dbReference type="ARBA" id="ARBA00023172"/>
    </source>
</evidence>